<proteinExistence type="predicted"/>
<comment type="caution">
    <text evidence="1">The sequence shown here is derived from an EMBL/GenBank/DDBJ whole genome shotgun (WGS) entry which is preliminary data.</text>
</comment>
<reference evidence="2" key="1">
    <citation type="journal article" date="2019" name="Int. J. Syst. Evol. Microbiol.">
        <title>The Global Catalogue of Microorganisms (GCM) 10K type strain sequencing project: providing services to taxonomists for standard genome sequencing and annotation.</title>
        <authorList>
            <consortium name="The Broad Institute Genomics Platform"/>
            <consortium name="The Broad Institute Genome Sequencing Center for Infectious Disease"/>
            <person name="Wu L."/>
            <person name="Ma J."/>
        </authorList>
    </citation>
    <scope>NUCLEOTIDE SEQUENCE [LARGE SCALE GENOMIC DNA]</scope>
    <source>
        <strain evidence="2">JCM 18401</strain>
    </source>
</reference>
<dbReference type="Proteomes" id="UP001499988">
    <property type="component" value="Unassembled WGS sequence"/>
</dbReference>
<evidence type="ECO:0008006" key="3">
    <source>
        <dbReference type="Google" id="ProtNLM"/>
    </source>
</evidence>
<evidence type="ECO:0000313" key="2">
    <source>
        <dbReference type="Proteomes" id="UP001499988"/>
    </source>
</evidence>
<gene>
    <name evidence="1" type="ORF">GCM10023333_05650</name>
</gene>
<accession>A0ABP9EE70</accession>
<keyword evidence="2" id="KW-1185">Reference proteome</keyword>
<sequence length="298" mass="33742">MASDINMNISGKIGIHSLLQSGKDLQTSTYLSSITGNGNYSSDWGNVITTFTGDYSDYANDENKVNIREASMVIKTKKFGSFYSGKGQSGQYNTMYKYIDVHNFNSFHPDTSSQLFRQSQYGNNVFAYISPWLETAYGKFQTRVSVPTPFNESGNTFDVLSARLLYNHNNFIFRVNRVETSKEALSQENNYVRWASVVGHQWQHLHAAFLFESGKHDPKGYEDVFGLALTGLYENWKLAISLQSESRSDQIKNRKISIASATYYFDEHFSLFLEGANYSEAINNNSDSNLSLGIVMNF</sequence>
<dbReference type="SUPFAM" id="SSF56935">
    <property type="entry name" value="Porins"/>
    <property type="match status" value="1"/>
</dbReference>
<organism evidence="1 2">
    <name type="scientific">Ferrimonas pelagia</name>
    <dbReference type="NCBI Taxonomy" id="1177826"/>
    <lineage>
        <taxon>Bacteria</taxon>
        <taxon>Pseudomonadati</taxon>
        <taxon>Pseudomonadota</taxon>
        <taxon>Gammaproteobacteria</taxon>
        <taxon>Alteromonadales</taxon>
        <taxon>Ferrimonadaceae</taxon>
        <taxon>Ferrimonas</taxon>
    </lineage>
</organism>
<name>A0ABP9EE70_9GAMM</name>
<evidence type="ECO:0000313" key="1">
    <source>
        <dbReference type="EMBL" id="GAA4875263.1"/>
    </source>
</evidence>
<protein>
    <recommendedName>
        <fullName evidence="3">Porin domain-containing protein</fullName>
    </recommendedName>
</protein>
<dbReference type="EMBL" id="BAABJZ010000006">
    <property type="protein sequence ID" value="GAA4875263.1"/>
    <property type="molecule type" value="Genomic_DNA"/>
</dbReference>